<feature type="binding site" evidence="5">
    <location>
        <position position="112"/>
    </location>
    <ligand>
        <name>substrate</name>
    </ligand>
</feature>
<organism evidence="8 9">
    <name type="scientific">Cherax quadricarinatus</name>
    <name type="common">Australian red claw crayfish</name>
    <dbReference type="NCBI Taxonomy" id="27406"/>
    <lineage>
        <taxon>Eukaryota</taxon>
        <taxon>Metazoa</taxon>
        <taxon>Ecdysozoa</taxon>
        <taxon>Arthropoda</taxon>
        <taxon>Crustacea</taxon>
        <taxon>Multicrustacea</taxon>
        <taxon>Malacostraca</taxon>
        <taxon>Eumalacostraca</taxon>
        <taxon>Eucarida</taxon>
        <taxon>Decapoda</taxon>
        <taxon>Pleocyemata</taxon>
        <taxon>Astacidea</taxon>
        <taxon>Parastacoidea</taxon>
        <taxon>Parastacidae</taxon>
        <taxon>Cherax</taxon>
    </lineage>
</organism>
<dbReference type="PROSITE" id="PS00062">
    <property type="entry name" value="ALDOKETO_REDUCTASE_2"/>
    <property type="match status" value="1"/>
</dbReference>
<evidence type="ECO:0000256" key="5">
    <source>
        <dbReference type="PIRSR" id="PIRSR000097-2"/>
    </source>
</evidence>
<comment type="caution">
    <text evidence="8">The sequence shown here is derived from an EMBL/GenBank/DDBJ whole genome shotgun (WGS) entry which is preliminary data.</text>
</comment>
<evidence type="ECO:0000313" key="8">
    <source>
        <dbReference type="EMBL" id="KAK8753537.1"/>
    </source>
</evidence>
<reference evidence="8 9" key="1">
    <citation type="journal article" date="2024" name="BMC Genomics">
        <title>Genome assembly of redclaw crayfish (Cherax quadricarinatus) provides insights into its immune adaptation and hypoxia tolerance.</title>
        <authorList>
            <person name="Liu Z."/>
            <person name="Zheng J."/>
            <person name="Li H."/>
            <person name="Fang K."/>
            <person name="Wang S."/>
            <person name="He J."/>
            <person name="Zhou D."/>
            <person name="Weng S."/>
            <person name="Chi M."/>
            <person name="Gu Z."/>
            <person name="He J."/>
            <person name="Li F."/>
            <person name="Wang M."/>
        </authorList>
    </citation>
    <scope>NUCLEOTIDE SEQUENCE [LARGE SCALE GENOMIC DNA]</scope>
    <source>
        <strain evidence="8">ZL_2023a</strain>
    </source>
</reference>
<dbReference type="PROSITE" id="PS00063">
    <property type="entry name" value="ALDOKETO_REDUCTASE_3"/>
    <property type="match status" value="1"/>
</dbReference>
<feature type="active site" description="Proton donor" evidence="4">
    <location>
        <position position="50"/>
    </location>
</feature>
<dbReference type="Proteomes" id="UP001445076">
    <property type="component" value="Unassembled WGS sequence"/>
</dbReference>
<name>A0AAW0YPJ3_CHEQU</name>
<keyword evidence="9" id="KW-1185">Reference proteome</keyword>
<protein>
    <recommendedName>
        <fullName evidence="7">NADP-dependent oxidoreductase domain-containing protein</fullName>
    </recommendedName>
</protein>
<proteinExistence type="inferred from homology"/>
<evidence type="ECO:0000256" key="6">
    <source>
        <dbReference type="PIRSR" id="PIRSR000097-3"/>
    </source>
</evidence>
<dbReference type="SUPFAM" id="SSF51430">
    <property type="entry name" value="NAD(P)-linked oxidoreductase"/>
    <property type="match status" value="1"/>
</dbReference>
<dbReference type="AlphaFoldDB" id="A0AAW0YPJ3"/>
<keyword evidence="2" id="KW-0521">NADP</keyword>
<dbReference type="InterPro" id="IPR036812">
    <property type="entry name" value="NAD(P)_OxRdtase_dom_sf"/>
</dbReference>
<gene>
    <name evidence="8" type="ORF">OTU49_000179</name>
</gene>
<evidence type="ECO:0000256" key="2">
    <source>
        <dbReference type="ARBA" id="ARBA00022857"/>
    </source>
</evidence>
<dbReference type="PIRSF" id="PIRSF000097">
    <property type="entry name" value="AKR"/>
    <property type="match status" value="1"/>
</dbReference>
<evidence type="ECO:0000256" key="3">
    <source>
        <dbReference type="ARBA" id="ARBA00023002"/>
    </source>
</evidence>
<dbReference type="InterPro" id="IPR023210">
    <property type="entry name" value="NADP_OxRdtase_dom"/>
</dbReference>
<feature type="site" description="Lowers pKa of active site Tyr" evidence="6">
    <location>
        <position position="79"/>
    </location>
</feature>
<dbReference type="Gene3D" id="3.20.20.100">
    <property type="entry name" value="NADP-dependent oxidoreductase domain"/>
    <property type="match status" value="1"/>
</dbReference>
<evidence type="ECO:0000259" key="7">
    <source>
        <dbReference type="Pfam" id="PF00248"/>
    </source>
</evidence>
<dbReference type="Pfam" id="PF00248">
    <property type="entry name" value="Aldo_ket_red"/>
    <property type="match status" value="1"/>
</dbReference>
<evidence type="ECO:0000256" key="4">
    <source>
        <dbReference type="PIRSR" id="PIRSR000097-1"/>
    </source>
</evidence>
<dbReference type="GO" id="GO:0016491">
    <property type="term" value="F:oxidoreductase activity"/>
    <property type="evidence" value="ECO:0007669"/>
    <property type="project" value="UniProtKB-KW"/>
</dbReference>
<dbReference type="FunFam" id="3.20.20.100:FF:000006">
    <property type="entry name" value="Aldo-keto reductase family 1 member A1"/>
    <property type="match status" value="1"/>
</dbReference>
<keyword evidence="3" id="KW-0560">Oxidoreductase</keyword>
<dbReference type="PANTHER" id="PTHR11732">
    <property type="entry name" value="ALDO/KETO REDUCTASE"/>
    <property type="match status" value="1"/>
</dbReference>
<feature type="domain" description="NADP-dependent oxidoreductase" evidence="7">
    <location>
        <begin position="18"/>
        <end position="294"/>
    </location>
</feature>
<sequence length="318" mass="35163">MAVREVLLSSGHRMPLLGLGCWQSPAEEVSLAVEAALEAGYRHIDTAFLYLNEEAVGVGLHRWLKSSGTDRSNVFVVTKLPMNGMYAGGVEKFLKKSLAALQLSYVDLYLIHLPVGVKGQHDLDILPKTDDGHIVIDCATDLIALWKEMEQMVDAGLTKSIGVSNFSIKQIRRLCAIARIPPAVQQVELHVHFQQRKMQEFCRNNNIVITAYGPLGSPGRSTADTVPRLLDDPVVRLVADRHGVTTAQVLIRFLIQQGIITIPKSTNPQRIKTNGEVWNFSLTEVEMEALKSIDKGEAGRSFTFASFPGLDEHPEFPL</sequence>
<dbReference type="EMBL" id="JARKIK010000002">
    <property type="protein sequence ID" value="KAK8753537.1"/>
    <property type="molecule type" value="Genomic_DNA"/>
</dbReference>
<dbReference type="PRINTS" id="PR00069">
    <property type="entry name" value="ALDKETRDTASE"/>
</dbReference>
<comment type="similarity">
    <text evidence="1">Belongs to the aldo/keto reductase family.</text>
</comment>
<dbReference type="InterPro" id="IPR018170">
    <property type="entry name" value="Aldo/ket_reductase_CS"/>
</dbReference>
<dbReference type="PROSITE" id="PS00798">
    <property type="entry name" value="ALDOKETO_REDUCTASE_1"/>
    <property type="match status" value="1"/>
</dbReference>
<accession>A0AAW0YPJ3</accession>
<evidence type="ECO:0000256" key="1">
    <source>
        <dbReference type="ARBA" id="ARBA00007905"/>
    </source>
</evidence>
<dbReference type="InterPro" id="IPR020471">
    <property type="entry name" value="AKR"/>
</dbReference>
<evidence type="ECO:0000313" key="9">
    <source>
        <dbReference type="Proteomes" id="UP001445076"/>
    </source>
</evidence>